<keyword evidence="2" id="KW-0677">Repeat</keyword>
<proteinExistence type="predicted"/>
<name>A0A8H4QST7_9AGAR</name>
<reference evidence="4 5" key="1">
    <citation type="submission" date="2019-12" db="EMBL/GenBank/DDBJ databases">
        <authorList>
            <person name="Floudas D."/>
            <person name="Bentzer J."/>
            <person name="Ahren D."/>
            <person name="Johansson T."/>
            <person name="Persson P."/>
            <person name="Tunlid A."/>
        </authorList>
    </citation>
    <scope>NUCLEOTIDE SEQUENCE [LARGE SCALE GENOMIC DNA]</scope>
    <source>
        <strain evidence="4 5">CBS 102.39</strain>
    </source>
</reference>
<evidence type="ECO:0008006" key="6">
    <source>
        <dbReference type="Google" id="ProtNLM"/>
    </source>
</evidence>
<feature type="compositionally biased region" description="Low complexity" evidence="3">
    <location>
        <begin position="63"/>
        <end position="102"/>
    </location>
</feature>
<gene>
    <name evidence="4" type="ORF">D9613_011328</name>
</gene>
<feature type="region of interest" description="Disordered" evidence="3">
    <location>
        <begin position="542"/>
        <end position="580"/>
    </location>
</feature>
<dbReference type="SMART" id="SM00364">
    <property type="entry name" value="LRR_BAC"/>
    <property type="match status" value="3"/>
</dbReference>
<keyword evidence="1" id="KW-0433">Leucine-rich repeat</keyword>
<feature type="compositionally biased region" description="Basic and acidic residues" evidence="3">
    <location>
        <begin position="510"/>
        <end position="527"/>
    </location>
</feature>
<dbReference type="Gene3D" id="2.60.40.2970">
    <property type="match status" value="1"/>
</dbReference>
<dbReference type="PANTHER" id="PTHR15454:SF56">
    <property type="entry name" value="PROTEIN PHOSPHATASE 1 REGULATORY SUBUNIT 7-RELATED"/>
    <property type="match status" value="1"/>
</dbReference>
<comment type="caution">
    <text evidence="4">The sequence shown here is derived from an EMBL/GenBank/DDBJ whole genome shotgun (WGS) entry which is preliminary data.</text>
</comment>
<feature type="region of interest" description="Disordered" evidence="3">
    <location>
        <begin position="30"/>
        <end position="109"/>
    </location>
</feature>
<evidence type="ECO:0000256" key="2">
    <source>
        <dbReference type="ARBA" id="ARBA00022737"/>
    </source>
</evidence>
<dbReference type="GO" id="GO:0005737">
    <property type="term" value="C:cytoplasm"/>
    <property type="evidence" value="ECO:0007669"/>
    <property type="project" value="TreeGrafter"/>
</dbReference>
<protein>
    <recommendedName>
        <fullName evidence="6">L domain-like protein</fullName>
    </recommendedName>
</protein>
<organism evidence="4 5">
    <name type="scientific">Agrocybe pediades</name>
    <dbReference type="NCBI Taxonomy" id="84607"/>
    <lineage>
        <taxon>Eukaryota</taxon>
        <taxon>Fungi</taxon>
        <taxon>Dikarya</taxon>
        <taxon>Basidiomycota</taxon>
        <taxon>Agaricomycotina</taxon>
        <taxon>Agaricomycetes</taxon>
        <taxon>Agaricomycetidae</taxon>
        <taxon>Agaricales</taxon>
        <taxon>Agaricineae</taxon>
        <taxon>Strophariaceae</taxon>
        <taxon>Agrocybe</taxon>
    </lineage>
</organism>
<evidence type="ECO:0000313" key="4">
    <source>
        <dbReference type="EMBL" id="KAF4616075.1"/>
    </source>
</evidence>
<dbReference type="InterPro" id="IPR032675">
    <property type="entry name" value="LRR_dom_sf"/>
</dbReference>
<dbReference type="SUPFAM" id="SSF52058">
    <property type="entry name" value="L domain-like"/>
    <property type="match status" value="1"/>
</dbReference>
<evidence type="ECO:0000313" key="5">
    <source>
        <dbReference type="Proteomes" id="UP000521872"/>
    </source>
</evidence>
<dbReference type="InterPro" id="IPR001611">
    <property type="entry name" value="Leu-rich_rpt"/>
</dbReference>
<dbReference type="Gene3D" id="3.80.10.10">
    <property type="entry name" value="Ribonuclease Inhibitor"/>
    <property type="match status" value="3"/>
</dbReference>
<sequence length="1095" mass="119008">MALVLIYLHLIHTYDLRGLDKFIIRLDSSPEQATPTPKSIIRFPKTPFGSLEMPQPSSSRLKPPATSRIPAPSSPSAARTRTLSSTPRAKTPTKPKPAETGKVSTPTGAGTLSIKEAIALKRSEARKAQMSASGGGGGGGMNMGSLEDALPELTKKPQEEEDLLGRLPVRETIEQARSTGLTPDPLRSVPNEPELPVSETKVGRRGVDKPAWFEAQDLTSLKAWNNDIEEIQHEISLFGSLKTVDLHQNKLSSLPTTFADLTSLTVLDLSHNSLTSLPEKLFALPELTTLNLSHNKLIALPFNAPFIDSNGRPKANQQSSGGFFTPAVSHATTPLPRLINLDASHNKITASAIDERVPVSITKLNLSGNPLGPSTKLMRSLASLKRLKEALFEKCEIGDDSFSGDAFGSDAFPSFRLLDLSETQVTLDVVKSSLKNVNQELNFDFSTEGPPEGVMRVLVGKRVIKEAWEIELERRANARKAAASSLGGDWDEPAPAPVVKAAAAATPSRQKPEEKAKPAPAKPKEVVKEAWEIEAEQGLLTEGGRRRARAQAAAAAAAAQTQTESTSSSTSSTSGLSNPQYFTQNTQTLRLPASTPPAKGAGHARAFSVATPSALSSLADRTADIEVPTPTLPLSTIVAQSFANTLRVLVLANRRMDKTFALPAFSANLGGFLPCLEELDLEGCNLADTVQVSTHTASSSSGSTTPPRTSEPIIPLLTTLFPSLRTLNLSYNLLTNASLSPPSLSELIMVSSDSPHRKGLRHLRMRGNRFAELDGFLEITELFKGNRQVPEWKLEELDVRDNEITKLPPELGLLPLDVFLVDGNSFRVPQRRVWEREEPTRNIGATLGNSTFDENPHRSRRNRLRVSLVSRIPPMDAISLQNFVHLEFPPRLASLIGRFTMSLSRFRSLSKNLYHRRYTVATYSIRSFGTAVKATPSLLLKTTGPDAVNTVADLRVVTTLTNTGNNTLKLLHHPLTVLSRLPTPNFLITHKLSGAHPRFKGVLVKYIPMASGDERSYTVLGPDHAISLEHNLGQKYDFTNSGEGEYDISPSREFWVLNADSSISSFEAQTSESYSVKVSGALTAPRFPIRGIPCQ</sequence>
<evidence type="ECO:0000256" key="1">
    <source>
        <dbReference type="ARBA" id="ARBA00022614"/>
    </source>
</evidence>
<dbReference type="PRINTS" id="PR00019">
    <property type="entry name" value="LEURICHRPT"/>
</dbReference>
<dbReference type="PANTHER" id="PTHR15454">
    <property type="entry name" value="NISCHARIN RELATED"/>
    <property type="match status" value="1"/>
</dbReference>
<feature type="region of interest" description="Disordered" evidence="3">
    <location>
        <begin position="499"/>
        <end position="527"/>
    </location>
</feature>
<feature type="compositionally biased region" description="Low complexity" evidence="3">
    <location>
        <begin position="550"/>
        <end position="574"/>
    </location>
</feature>
<accession>A0A8H4QST7</accession>
<dbReference type="Proteomes" id="UP000521872">
    <property type="component" value="Unassembled WGS sequence"/>
</dbReference>
<feature type="region of interest" description="Disordered" evidence="3">
    <location>
        <begin position="177"/>
        <end position="203"/>
    </location>
</feature>
<dbReference type="PROSITE" id="PS51450">
    <property type="entry name" value="LRR"/>
    <property type="match status" value="2"/>
</dbReference>
<dbReference type="AlphaFoldDB" id="A0A8H4QST7"/>
<keyword evidence="5" id="KW-1185">Reference proteome</keyword>
<dbReference type="EMBL" id="JAACJL010000032">
    <property type="protein sequence ID" value="KAF4616075.1"/>
    <property type="molecule type" value="Genomic_DNA"/>
</dbReference>
<dbReference type="InterPro" id="IPR003591">
    <property type="entry name" value="Leu-rich_rpt_typical-subtyp"/>
</dbReference>
<evidence type="ECO:0000256" key="3">
    <source>
        <dbReference type="SAM" id="MobiDB-lite"/>
    </source>
</evidence>
<dbReference type="Pfam" id="PF13855">
    <property type="entry name" value="LRR_8"/>
    <property type="match status" value="1"/>
</dbReference>
<dbReference type="SMART" id="SM00369">
    <property type="entry name" value="LRR_TYP"/>
    <property type="match status" value="5"/>
</dbReference>